<dbReference type="PROSITE" id="PS51257">
    <property type="entry name" value="PROKAR_LIPOPROTEIN"/>
    <property type="match status" value="1"/>
</dbReference>
<dbReference type="AlphaFoldDB" id="A0A2G5SB59"/>
<comment type="caution">
    <text evidence="3">The sequence shown here is derived from an EMBL/GenBank/DDBJ whole genome shotgun (WGS) entry which is preliminary data.</text>
</comment>
<protein>
    <submittedName>
        <fullName evidence="3">Uncharacterized protein</fullName>
    </submittedName>
</protein>
<evidence type="ECO:0000256" key="1">
    <source>
        <dbReference type="SAM" id="MobiDB-lite"/>
    </source>
</evidence>
<reference evidence="4" key="1">
    <citation type="submission" date="2017-10" db="EMBL/GenBank/DDBJ databases">
        <title>Rapid genome shrinkage in a self-fertile nematode reveals novel sperm competition proteins.</title>
        <authorList>
            <person name="Yin D."/>
            <person name="Schwarz E.M."/>
            <person name="Thomas C.G."/>
            <person name="Felde R.L."/>
            <person name="Korf I.F."/>
            <person name="Cutter A.D."/>
            <person name="Schartner C.M."/>
            <person name="Ralston E.J."/>
            <person name="Meyer B.J."/>
            <person name="Haag E.S."/>
        </authorList>
    </citation>
    <scope>NUCLEOTIDE SEQUENCE [LARGE SCALE GENOMIC DNA]</scope>
    <source>
        <strain evidence="4">JU1422</strain>
    </source>
</reference>
<sequence>MGYKLFLGILIVLAIGSALWVLIGCHESGNLQEAASNTTWTSETVNAENGCTTNEFILVFIVLSVLVLMCCNLSNQLPARLARHIFGYLRKAQTPENSPFLEEDKENGDNVEEIATVRNESDRVEVVCLPMAKKTKKSKSKENSKIRTSETIGHEMFVFNKAFNGEDHEDSSSEIGNSTVEQSAASSTNMAGKVGEQLMYNP</sequence>
<evidence type="ECO:0000313" key="4">
    <source>
        <dbReference type="Proteomes" id="UP000230233"/>
    </source>
</evidence>
<evidence type="ECO:0000313" key="3">
    <source>
        <dbReference type="EMBL" id="PIC12121.1"/>
    </source>
</evidence>
<keyword evidence="2" id="KW-0812">Transmembrane</keyword>
<feature type="transmembrane region" description="Helical" evidence="2">
    <location>
        <begin position="56"/>
        <end position="74"/>
    </location>
</feature>
<dbReference type="Proteomes" id="UP000230233">
    <property type="component" value="Unassembled WGS sequence"/>
</dbReference>
<gene>
    <name evidence="3" type="ORF">B9Z55_028600</name>
</gene>
<proteinExistence type="predicted"/>
<keyword evidence="2" id="KW-1133">Transmembrane helix</keyword>
<feature type="transmembrane region" description="Helical" evidence="2">
    <location>
        <begin position="5"/>
        <end position="23"/>
    </location>
</feature>
<accession>A0A2G5SB59</accession>
<feature type="compositionally biased region" description="Polar residues" evidence="1">
    <location>
        <begin position="173"/>
        <end position="190"/>
    </location>
</feature>
<name>A0A2G5SB59_9PELO</name>
<dbReference type="EMBL" id="PDUG01000027">
    <property type="protein sequence ID" value="PIC12121.1"/>
    <property type="molecule type" value="Genomic_DNA"/>
</dbReference>
<evidence type="ECO:0000256" key="2">
    <source>
        <dbReference type="SAM" id="Phobius"/>
    </source>
</evidence>
<keyword evidence="4" id="KW-1185">Reference proteome</keyword>
<organism evidence="3 4">
    <name type="scientific">Caenorhabditis nigoni</name>
    <dbReference type="NCBI Taxonomy" id="1611254"/>
    <lineage>
        <taxon>Eukaryota</taxon>
        <taxon>Metazoa</taxon>
        <taxon>Ecdysozoa</taxon>
        <taxon>Nematoda</taxon>
        <taxon>Chromadorea</taxon>
        <taxon>Rhabditida</taxon>
        <taxon>Rhabditina</taxon>
        <taxon>Rhabditomorpha</taxon>
        <taxon>Rhabditoidea</taxon>
        <taxon>Rhabditidae</taxon>
        <taxon>Peloderinae</taxon>
        <taxon>Caenorhabditis</taxon>
    </lineage>
</organism>
<feature type="region of interest" description="Disordered" evidence="1">
    <location>
        <begin position="166"/>
        <end position="202"/>
    </location>
</feature>
<keyword evidence="2" id="KW-0472">Membrane</keyword>